<keyword evidence="7 10" id="KW-0067">ATP-binding</keyword>
<dbReference type="GO" id="GO:0007165">
    <property type="term" value="P:signal transduction"/>
    <property type="evidence" value="ECO:0007669"/>
    <property type="project" value="TreeGrafter"/>
</dbReference>
<keyword evidence="13" id="KW-1185">Reference proteome</keyword>
<dbReference type="GO" id="GO:0000082">
    <property type="term" value="P:G1/S transition of mitotic cell cycle"/>
    <property type="evidence" value="ECO:0007669"/>
    <property type="project" value="TreeGrafter"/>
</dbReference>
<dbReference type="InterPro" id="IPR000719">
    <property type="entry name" value="Prot_kinase_dom"/>
</dbReference>
<evidence type="ECO:0000256" key="5">
    <source>
        <dbReference type="ARBA" id="ARBA00022741"/>
    </source>
</evidence>
<dbReference type="PROSITE" id="PS00107">
    <property type="entry name" value="PROTEIN_KINASE_ATP"/>
    <property type="match status" value="1"/>
</dbReference>
<dbReference type="GO" id="GO:0000307">
    <property type="term" value="C:cyclin-dependent protein kinase holoenzyme complex"/>
    <property type="evidence" value="ECO:0007669"/>
    <property type="project" value="TreeGrafter"/>
</dbReference>
<dbReference type="PANTHER" id="PTHR24056:SF472">
    <property type="entry name" value="CYCLIN-DEPENDENT KINASE 4, ISOFORM A"/>
    <property type="match status" value="1"/>
</dbReference>
<dbReference type="VEuPathDB" id="VectorBase:RPRC001940"/>
<dbReference type="OMA" id="YEEHRVI"/>
<dbReference type="PROSITE" id="PS50011">
    <property type="entry name" value="PROTEIN_KINASE_DOM"/>
    <property type="match status" value="1"/>
</dbReference>
<keyword evidence="4" id="KW-0808">Transferase</keyword>
<evidence type="ECO:0000313" key="12">
    <source>
        <dbReference type="EnsemblMetazoa" id="RPRC001940-PA"/>
    </source>
</evidence>
<dbReference type="InterPro" id="IPR011009">
    <property type="entry name" value="Kinase-like_dom_sf"/>
</dbReference>
<dbReference type="STRING" id="13249.T1HD25"/>
<dbReference type="EMBL" id="ACPB03023644">
    <property type="status" value="NOT_ANNOTATED_CDS"/>
    <property type="molecule type" value="Genomic_DNA"/>
</dbReference>
<evidence type="ECO:0000313" key="13">
    <source>
        <dbReference type="Proteomes" id="UP000015103"/>
    </source>
</evidence>
<evidence type="ECO:0000256" key="10">
    <source>
        <dbReference type="RuleBase" id="RU000304"/>
    </source>
</evidence>
<dbReference type="GO" id="GO:0005737">
    <property type="term" value="C:cytoplasm"/>
    <property type="evidence" value="ECO:0007669"/>
    <property type="project" value="TreeGrafter"/>
</dbReference>
<dbReference type="AlphaFoldDB" id="T1HD25"/>
<evidence type="ECO:0000256" key="3">
    <source>
        <dbReference type="ARBA" id="ARBA00022527"/>
    </source>
</evidence>
<dbReference type="HOGENOM" id="CLU_000288_181_6_1"/>
<dbReference type="GO" id="GO:0004693">
    <property type="term" value="F:cyclin-dependent protein serine/threonine kinase activity"/>
    <property type="evidence" value="ECO:0007669"/>
    <property type="project" value="UniProtKB-EC"/>
</dbReference>
<comment type="catalytic activity">
    <reaction evidence="9">
        <text>L-seryl-[protein] + ATP = O-phospho-L-seryl-[protein] + ADP + H(+)</text>
        <dbReference type="Rhea" id="RHEA:17989"/>
        <dbReference type="Rhea" id="RHEA-COMP:9863"/>
        <dbReference type="Rhea" id="RHEA-COMP:11604"/>
        <dbReference type="ChEBI" id="CHEBI:15378"/>
        <dbReference type="ChEBI" id="CHEBI:29999"/>
        <dbReference type="ChEBI" id="CHEBI:30616"/>
        <dbReference type="ChEBI" id="CHEBI:83421"/>
        <dbReference type="ChEBI" id="CHEBI:456216"/>
        <dbReference type="EC" id="2.7.11.22"/>
    </reaction>
</comment>
<protein>
    <recommendedName>
        <fullName evidence="2">cyclin-dependent kinase</fullName>
        <ecNumber evidence="2">2.7.11.22</ecNumber>
    </recommendedName>
</protein>
<dbReference type="FunFam" id="1.10.510.10:FF:000624">
    <property type="entry name" value="Mitogen-activated protein kinase"/>
    <property type="match status" value="1"/>
</dbReference>
<dbReference type="InterPro" id="IPR008271">
    <property type="entry name" value="Ser/Thr_kinase_AS"/>
</dbReference>
<dbReference type="EMBL" id="ACPB03023642">
    <property type="status" value="NOT_ANNOTATED_CDS"/>
    <property type="molecule type" value="Genomic_DNA"/>
</dbReference>
<evidence type="ECO:0000256" key="6">
    <source>
        <dbReference type="ARBA" id="ARBA00022777"/>
    </source>
</evidence>
<organism evidence="12 13">
    <name type="scientific">Rhodnius prolixus</name>
    <name type="common">Triatomid bug</name>
    <dbReference type="NCBI Taxonomy" id="13249"/>
    <lineage>
        <taxon>Eukaryota</taxon>
        <taxon>Metazoa</taxon>
        <taxon>Ecdysozoa</taxon>
        <taxon>Arthropoda</taxon>
        <taxon>Hexapoda</taxon>
        <taxon>Insecta</taxon>
        <taxon>Pterygota</taxon>
        <taxon>Neoptera</taxon>
        <taxon>Paraneoptera</taxon>
        <taxon>Hemiptera</taxon>
        <taxon>Heteroptera</taxon>
        <taxon>Panheteroptera</taxon>
        <taxon>Cimicomorpha</taxon>
        <taxon>Reduviidae</taxon>
        <taxon>Triatominae</taxon>
        <taxon>Rhodnius</taxon>
    </lineage>
</organism>
<sequence length="397" mass="45265">LFVEVFLGRIMPGSPSSGEDYSEMDTITSPDSYVNLSVIGNGAYGTVYKARHISNPNLIVAIKKIRLPLTEEGIPTSTLREIATLRQLETYEHPNIIRLLDVCHGKTMTKERQIVLYLVFEHCDQDLATYMAKCPLPGLHEQTIKNLMYQILCGIDFLHSHRILHRDLKPQNLLITHNGIVKLADFGLAKTYDFQMRLTSVVVTLWYRSPEVLLGCPYATPVDIWSVGCIMAEMIKRRPLFAGSSEGDQLDKIFRIIGTPNESEWPKDVSIGLNSFRHRPAINLRDVIPDLCERSKHLLQLPPQSHYSWHKVIIGTPNESEWPKDVSIGLNSFRHRPAINLRDVIPDLCERSKHLLQHMLLFDACKRITAAEALRHDYFNDCEYAIPICSTNGQRDE</sequence>
<comment type="catalytic activity">
    <reaction evidence="8">
        <text>L-threonyl-[protein] + ATP = O-phospho-L-threonyl-[protein] + ADP + H(+)</text>
        <dbReference type="Rhea" id="RHEA:46608"/>
        <dbReference type="Rhea" id="RHEA-COMP:11060"/>
        <dbReference type="Rhea" id="RHEA-COMP:11605"/>
        <dbReference type="ChEBI" id="CHEBI:15378"/>
        <dbReference type="ChEBI" id="CHEBI:30013"/>
        <dbReference type="ChEBI" id="CHEBI:30616"/>
        <dbReference type="ChEBI" id="CHEBI:61977"/>
        <dbReference type="ChEBI" id="CHEBI:456216"/>
        <dbReference type="EC" id="2.7.11.22"/>
    </reaction>
</comment>
<dbReference type="GO" id="GO:0010389">
    <property type="term" value="P:regulation of G2/M transition of mitotic cell cycle"/>
    <property type="evidence" value="ECO:0007669"/>
    <property type="project" value="TreeGrafter"/>
</dbReference>
<dbReference type="Pfam" id="PF00069">
    <property type="entry name" value="Pkinase"/>
    <property type="match status" value="1"/>
</dbReference>
<dbReference type="PANTHER" id="PTHR24056">
    <property type="entry name" value="CELL DIVISION PROTEIN KINASE"/>
    <property type="match status" value="1"/>
</dbReference>
<dbReference type="Gene3D" id="3.30.200.20">
    <property type="entry name" value="Phosphorylase Kinase, domain 1"/>
    <property type="match status" value="1"/>
</dbReference>
<feature type="domain" description="Protein kinase" evidence="11">
    <location>
        <begin position="33"/>
        <end position="379"/>
    </location>
</feature>
<dbReference type="InterPro" id="IPR017441">
    <property type="entry name" value="Protein_kinase_ATP_BS"/>
</dbReference>
<dbReference type="GO" id="GO:0005524">
    <property type="term" value="F:ATP binding"/>
    <property type="evidence" value="ECO:0007669"/>
    <property type="project" value="UniProtKB-UniRule"/>
</dbReference>
<dbReference type="InParanoid" id="T1HD25"/>
<dbReference type="GO" id="GO:0005634">
    <property type="term" value="C:nucleus"/>
    <property type="evidence" value="ECO:0007669"/>
    <property type="project" value="TreeGrafter"/>
</dbReference>
<dbReference type="SMART" id="SM00220">
    <property type="entry name" value="S_TKc"/>
    <property type="match status" value="1"/>
</dbReference>
<dbReference type="FunCoup" id="T1HD25">
    <property type="interactions" value="298"/>
</dbReference>
<keyword evidence="5 10" id="KW-0547">Nucleotide-binding</keyword>
<dbReference type="FunFam" id="3.30.200.20:FF:000124">
    <property type="entry name" value="Cyclin-dependent kinase 4"/>
    <property type="match status" value="1"/>
</dbReference>
<evidence type="ECO:0000256" key="4">
    <source>
        <dbReference type="ARBA" id="ARBA00022679"/>
    </source>
</evidence>
<dbReference type="eggNOG" id="KOG0594">
    <property type="taxonomic scope" value="Eukaryota"/>
</dbReference>
<reference evidence="12" key="1">
    <citation type="submission" date="2015-05" db="UniProtKB">
        <authorList>
            <consortium name="EnsemblMetazoa"/>
        </authorList>
    </citation>
    <scope>IDENTIFICATION</scope>
</reference>
<dbReference type="EnsemblMetazoa" id="RPRC001940-RA">
    <property type="protein sequence ID" value="RPRC001940-PA"/>
    <property type="gene ID" value="RPRC001940"/>
</dbReference>
<evidence type="ECO:0000256" key="9">
    <source>
        <dbReference type="ARBA" id="ARBA00048367"/>
    </source>
</evidence>
<dbReference type="Gene3D" id="1.10.510.10">
    <property type="entry name" value="Transferase(Phosphotransferase) domain 1"/>
    <property type="match status" value="2"/>
</dbReference>
<dbReference type="EMBL" id="ACPB03023645">
    <property type="status" value="NOT_ANNOTATED_CDS"/>
    <property type="molecule type" value="Genomic_DNA"/>
</dbReference>
<dbReference type="SUPFAM" id="SSF56112">
    <property type="entry name" value="Protein kinase-like (PK-like)"/>
    <property type="match status" value="1"/>
</dbReference>
<name>T1HD25_RHOPR</name>
<accession>T1HD25</accession>
<keyword evidence="3 10" id="KW-0723">Serine/threonine-protein kinase</keyword>
<dbReference type="InterPro" id="IPR050108">
    <property type="entry name" value="CDK"/>
</dbReference>
<comment type="similarity">
    <text evidence="1">Belongs to the protein kinase superfamily. CMGC Ser/Thr protein kinase family. CDC2/CDKX subfamily.</text>
</comment>
<keyword evidence="6" id="KW-0418">Kinase</keyword>
<proteinExistence type="inferred from homology"/>
<evidence type="ECO:0000259" key="11">
    <source>
        <dbReference type="PROSITE" id="PS50011"/>
    </source>
</evidence>
<dbReference type="EMBL" id="ACPB03023643">
    <property type="status" value="NOT_ANNOTATED_CDS"/>
    <property type="molecule type" value="Genomic_DNA"/>
</dbReference>
<evidence type="ECO:0000256" key="2">
    <source>
        <dbReference type="ARBA" id="ARBA00012425"/>
    </source>
</evidence>
<evidence type="ECO:0000256" key="8">
    <source>
        <dbReference type="ARBA" id="ARBA00047811"/>
    </source>
</evidence>
<dbReference type="PROSITE" id="PS00108">
    <property type="entry name" value="PROTEIN_KINASE_ST"/>
    <property type="match status" value="1"/>
</dbReference>
<dbReference type="EC" id="2.7.11.22" evidence="2"/>
<dbReference type="Proteomes" id="UP000015103">
    <property type="component" value="Unassembled WGS sequence"/>
</dbReference>
<evidence type="ECO:0000256" key="1">
    <source>
        <dbReference type="ARBA" id="ARBA00006485"/>
    </source>
</evidence>
<evidence type="ECO:0000256" key="7">
    <source>
        <dbReference type="ARBA" id="ARBA00022840"/>
    </source>
</evidence>
<dbReference type="GO" id="GO:0030332">
    <property type="term" value="F:cyclin binding"/>
    <property type="evidence" value="ECO:0007669"/>
    <property type="project" value="TreeGrafter"/>
</dbReference>
<dbReference type="GO" id="GO:0010468">
    <property type="term" value="P:regulation of gene expression"/>
    <property type="evidence" value="ECO:0007669"/>
    <property type="project" value="TreeGrafter"/>
</dbReference>